<dbReference type="Proteomes" id="UP000198662">
    <property type="component" value="Unassembled WGS sequence"/>
</dbReference>
<protein>
    <submittedName>
        <fullName evidence="2">TIGR02569 family protein</fullName>
    </submittedName>
</protein>
<feature type="domain" description="Aminoglycoside phosphotransferase" evidence="1">
    <location>
        <begin position="45"/>
        <end position="181"/>
    </location>
</feature>
<reference evidence="3" key="1">
    <citation type="submission" date="2016-10" db="EMBL/GenBank/DDBJ databases">
        <authorList>
            <person name="Varghese N."/>
            <person name="Submissions S."/>
        </authorList>
    </citation>
    <scope>NUCLEOTIDE SEQUENCE [LARGE SCALE GENOMIC DNA]</scope>
    <source>
        <strain evidence="3">CGMCC 4.3147</strain>
    </source>
</reference>
<dbReference type="RefSeq" id="WP_091054503.1">
    <property type="nucleotide sequence ID" value="NZ_FNGF01000012.1"/>
</dbReference>
<keyword evidence="3" id="KW-1185">Reference proteome</keyword>
<dbReference type="EMBL" id="FNGF01000012">
    <property type="protein sequence ID" value="SDL83456.1"/>
    <property type="molecule type" value="Genomic_DNA"/>
</dbReference>
<dbReference type="InterPro" id="IPR013402">
    <property type="entry name" value="CHP02569"/>
</dbReference>
<name>A0A1G9NAB2_9ACTN</name>
<dbReference type="STRING" id="380244.SAMN05216298_0189"/>
<evidence type="ECO:0000259" key="1">
    <source>
        <dbReference type="Pfam" id="PF01636"/>
    </source>
</evidence>
<dbReference type="NCBIfam" id="TIGR02569">
    <property type="entry name" value="TIGR02569_actnb"/>
    <property type="match status" value="1"/>
</dbReference>
<dbReference type="InterPro" id="IPR011009">
    <property type="entry name" value="Kinase-like_dom_sf"/>
</dbReference>
<dbReference type="SUPFAM" id="SSF56112">
    <property type="entry name" value="Protein kinase-like (PK-like)"/>
    <property type="match status" value="1"/>
</dbReference>
<evidence type="ECO:0000313" key="2">
    <source>
        <dbReference type="EMBL" id="SDL83456.1"/>
    </source>
</evidence>
<sequence length="257" mass="28740">MRTSPPRHVLDAFGAAAEPELLDGGQGRTWRSGGIVLKPVENKAEAQWRADLLAALPESAEFRVPRPIRSGESWTVDGWEATALIPGATDPKRWNDAIEVGAAFHAALADLPRPDFLDTRDDWWSRADNDSWNLDLRPDDPRIQELAEARLPVHLPHQLVHGDLLGNVLYEPGLPPAIIDWPPYWRPASWAAAVIAIDAMCWNGADESVLDQWAHLAAWPQMTLRALLYRMITDQHAGRHEPHPAYLPVVEAVLRRC</sequence>
<dbReference type="AlphaFoldDB" id="A0A1G9NAB2"/>
<dbReference type="OrthoDB" id="4427130at2"/>
<proteinExistence type="predicted"/>
<accession>A0A1G9NAB2</accession>
<gene>
    <name evidence="2" type="ORF">SAMN05216298_0189</name>
</gene>
<dbReference type="Pfam" id="PF01636">
    <property type="entry name" value="APH"/>
    <property type="match status" value="1"/>
</dbReference>
<evidence type="ECO:0000313" key="3">
    <source>
        <dbReference type="Proteomes" id="UP000198662"/>
    </source>
</evidence>
<dbReference type="InterPro" id="IPR002575">
    <property type="entry name" value="Aminoglycoside_PTrfase"/>
</dbReference>
<organism evidence="2 3">
    <name type="scientific">Glycomyces sambucus</name>
    <dbReference type="NCBI Taxonomy" id="380244"/>
    <lineage>
        <taxon>Bacteria</taxon>
        <taxon>Bacillati</taxon>
        <taxon>Actinomycetota</taxon>
        <taxon>Actinomycetes</taxon>
        <taxon>Glycomycetales</taxon>
        <taxon>Glycomycetaceae</taxon>
        <taxon>Glycomyces</taxon>
    </lineage>
</organism>